<feature type="compositionally biased region" description="Basic and acidic residues" evidence="1">
    <location>
        <begin position="63"/>
        <end position="77"/>
    </location>
</feature>
<dbReference type="RefSeq" id="WP_151001756.1">
    <property type="nucleotide sequence ID" value="NZ_BPQY01000337.1"/>
</dbReference>
<evidence type="ECO:0000313" key="2">
    <source>
        <dbReference type="EMBL" id="KAB1077396.1"/>
    </source>
</evidence>
<keyword evidence="3" id="KW-1185">Reference proteome</keyword>
<evidence type="ECO:0000256" key="1">
    <source>
        <dbReference type="SAM" id="MobiDB-lite"/>
    </source>
</evidence>
<dbReference type="AlphaFoldDB" id="A0A6L3SV55"/>
<gene>
    <name evidence="2" type="ORF">F6X53_18935</name>
</gene>
<feature type="region of interest" description="Disordered" evidence="1">
    <location>
        <begin position="1"/>
        <end position="77"/>
    </location>
</feature>
<name>A0A6L3SV55_9HYPH</name>
<reference evidence="2 3" key="1">
    <citation type="submission" date="2019-09" db="EMBL/GenBank/DDBJ databases">
        <title>YIM 48816 draft genome.</title>
        <authorList>
            <person name="Jiang L."/>
        </authorList>
    </citation>
    <scope>NUCLEOTIDE SEQUENCE [LARGE SCALE GENOMIC DNA]</scope>
    <source>
        <strain evidence="2 3">YIM 48816</strain>
    </source>
</reference>
<proteinExistence type="predicted"/>
<evidence type="ECO:0000313" key="3">
    <source>
        <dbReference type="Proteomes" id="UP000474159"/>
    </source>
</evidence>
<dbReference type="Proteomes" id="UP000474159">
    <property type="component" value="Unassembled WGS sequence"/>
</dbReference>
<feature type="compositionally biased region" description="Basic and acidic residues" evidence="1">
    <location>
        <begin position="1"/>
        <end position="24"/>
    </location>
</feature>
<accession>A0A6L3SV55</accession>
<dbReference type="EMBL" id="VZZK01000021">
    <property type="protein sequence ID" value="KAB1077396.1"/>
    <property type="molecule type" value="Genomic_DNA"/>
</dbReference>
<dbReference type="OrthoDB" id="7996844at2"/>
<sequence>MAGEKPHGDKTHDQQVRIIEHKEGPNVPAGGGAKIRTNPPREPRSTSQQESRDHHKHNNPGQDGHKPQKHSPAEEKH</sequence>
<protein>
    <submittedName>
        <fullName evidence="2">Uncharacterized protein</fullName>
    </submittedName>
</protein>
<organism evidence="2 3">
    <name type="scientific">Methylobacterium soli</name>
    <dbReference type="NCBI Taxonomy" id="553447"/>
    <lineage>
        <taxon>Bacteria</taxon>
        <taxon>Pseudomonadati</taxon>
        <taxon>Pseudomonadota</taxon>
        <taxon>Alphaproteobacteria</taxon>
        <taxon>Hyphomicrobiales</taxon>
        <taxon>Methylobacteriaceae</taxon>
        <taxon>Methylobacterium</taxon>
    </lineage>
</organism>
<comment type="caution">
    <text evidence="2">The sequence shown here is derived from an EMBL/GenBank/DDBJ whole genome shotgun (WGS) entry which is preliminary data.</text>
</comment>